<keyword evidence="6 8" id="KW-0472">Membrane</keyword>
<dbReference type="Pfam" id="PF07690">
    <property type="entry name" value="MFS_1"/>
    <property type="match status" value="1"/>
</dbReference>
<dbReference type="InterPro" id="IPR011701">
    <property type="entry name" value="MFS"/>
</dbReference>
<keyword evidence="7" id="KW-0046">Antibiotic resistance</keyword>
<organism evidence="10 11">
    <name type="scientific">Streptomyces xanthophaeus</name>
    <dbReference type="NCBI Taxonomy" id="67385"/>
    <lineage>
        <taxon>Bacteria</taxon>
        <taxon>Bacillati</taxon>
        <taxon>Actinomycetota</taxon>
        <taxon>Actinomycetes</taxon>
        <taxon>Kitasatosporales</taxon>
        <taxon>Streptomycetaceae</taxon>
        <taxon>Streptomyces</taxon>
    </lineage>
</organism>
<dbReference type="PROSITE" id="PS50850">
    <property type="entry name" value="MFS"/>
    <property type="match status" value="1"/>
</dbReference>
<protein>
    <submittedName>
        <fullName evidence="10">MFS transporter</fullName>
    </submittedName>
</protein>
<evidence type="ECO:0000256" key="7">
    <source>
        <dbReference type="ARBA" id="ARBA00023251"/>
    </source>
</evidence>
<dbReference type="Gene3D" id="1.20.1250.20">
    <property type="entry name" value="MFS general substrate transporter like domains"/>
    <property type="match status" value="1"/>
</dbReference>
<feature type="transmembrane region" description="Helical" evidence="8">
    <location>
        <begin position="335"/>
        <end position="353"/>
    </location>
</feature>
<dbReference type="EMBL" id="BNEE01000006">
    <property type="protein sequence ID" value="GHI88116.1"/>
    <property type="molecule type" value="Genomic_DNA"/>
</dbReference>
<dbReference type="GO" id="GO:0005886">
    <property type="term" value="C:plasma membrane"/>
    <property type="evidence" value="ECO:0007669"/>
    <property type="project" value="UniProtKB-SubCell"/>
</dbReference>
<evidence type="ECO:0000259" key="9">
    <source>
        <dbReference type="PROSITE" id="PS50850"/>
    </source>
</evidence>
<keyword evidence="4 8" id="KW-0812">Transmembrane</keyword>
<dbReference type="RefSeq" id="WP_031145094.1">
    <property type="nucleotide sequence ID" value="NZ_BNEE01000006.1"/>
</dbReference>
<proteinExistence type="predicted"/>
<dbReference type="InterPro" id="IPR036259">
    <property type="entry name" value="MFS_trans_sf"/>
</dbReference>
<feature type="transmembrane region" description="Helical" evidence="8">
    <location>
        <begin position="83"/>
        <end position="101"/>
    </location>
</feature>
<evidence type="ECO:0000256" key="2">
    <source>
        <dbReference type="ARBA" id="ARBA00022448"/>
    </source>
</evidence>
<feature type="transmembrane region" description="Helical" evidence="8">
    <location>
        <begin position="203"/>
        <end position="222"/>
    </location>
</feature>
<dbReference type="SUPFAM" id="SSF103473">
    <property type="entry name" value="MFS general substrate transporter"/>
    <property type="match status" value="1"/>
</dbReference>
<gene>
    <name evidence="10" type="ORF">Sxan_54800</name>
</gene>
<feature type="transmembrane region" description="Helical" evidence="8">
    <location>
        <begin position="429"/>
        <end position="448"/>
    </location>
</feature>
<dbReference type="Proteomes" id="UP000600026">
    <property type="component" value="Unassembled WGS sequence"/>
</dbReference>
<evidence type="ECO:0000313" key="11">
    <source>
        <dbReference type="Proteomes" id="UP000600026"/>
    </source>
</evidence>
<dbReference type="PANTHER" id="PTHR42718">
    <property type="entry name" value="MAJOR FACILITATOR SUPERFAMILY MULTIDRUG TRANSPORTER MFSC"/>
    <property type="match status" value="1"/>
</dbReference>
<evidence type="ECO:0000256" key="8">
    <source>
        <dbReference type="SAM" id="Phobius"/>
    </source>
</evidence>
<dbReference type="CDD" id="cd17321">
    <property type="entry name" value="MFS_MMR_MDR_like"/>
    <property type="match status" value="1"/>
</dbReference>
<evidence type="ECO:0000256" key="6">
    <source>
        <dbReference type="ARBA" id="ARBA00023136"/>
    </source>
</evidence>
<evidence type="ECO:0000313" key="10">
    <source>
        <dbReference type="EMBL" id="GHI88116.1"/>
    </source>
</evidence>
<reference evidence="10" key="1">
    <citation type="submission" date="2020-09" db="EMBL/GenBank/DDBJ databases">
        <title>Whole genome shotgun sequence of Streptomyces xanthophaeus NBRC 12829.</title>
        <authorList>
            <person name="Komaki H."/>
            <person name="Tamura T."/>
        </authorList>
    </citation>
    <scope>NUCLEOTIDE SEQUENCE</scope>
    <source>
        <strain evidence="10">NBRC 12829</strain>
    </source>
</reference>
<dbReference type="PANTHER" id="PTHR42718:SF46">
    <property type="entry name" value="BLR6921 PROTEIN"/>
    <property type="match status" value="1"/>
</dbReference>
<feature type="transmembrane region" description="Helical" evidence="8">
    <location>
        <begin position="270"/>
        <end position="294"/>
    </location>
</feature>
<feature type="transmembrane region" description="Helical" evidence="8">
    <location>
        <begin position="142"/>
        <end position="164"/>
    </location>
</feature>
<evidence type="ECO:0000256" key="5">
    <source>
        <dbReference type="ARBA" id="ARBA00022989"/>
    </source>
</evidence>
<keyword evidence="2" id="KW-0813">Transport</keyword>
<keyword evidence="11" id="KW-1185">Reference proteome</keyword>
<evidence type="ECO:0000256" key="4">
    <source>
        <dbReference type="ARBA" id="ARBA00022692"/>
    </source>
</evidence>
<dbReference type="Gene3D" id="1.20.1720.10">
    <property type="entry name" value="Multidrug resistance protein D"/>
    <property type="match status" value="1"/>
</dbReference>
<comment type="subcellular location">
    <subcellularLocation>
        <location evidence="1">Cell membrane</location>
        <topology evidence="1">Multi-pass membrane protein</topology>
    </subcellularLocation>
</comment>
<comment type="caution">
    <text evidence="10">The sequence shown here is derived from an EMBL/GenBank/DDBJ whole genome shotgun (WGS) entry which is preliminary data.</text>
</comment>
<dbReference type="OrthoDB" id="7375466at2"/>
<accession>A0A919LEU6</accession>
<dbReference type="AlphaFoldDB" id="A0A919LEU6"/>
<feature type="transmembrane region" description="Helical" evidence="8">
    <location>
        <begin position="306"/>
        <end position="323"/>
    </location>
</feature>
<keyword evidence="3" id="KW-1003">Cell membrane</keyword>
<feature type="transmembrane region" description="Helical" evidence="8">
    <location>
        <begin position="399"/>
        <end position="423"/>
    </location>
</feature>
<feature type="domain" description="Major facilitator superfamily (MFS) profile" evidence="9">
    <location>
        <begin position="16"/>
        <end position="455"/>
    </location>
</feature>
<feature type="transmembrane region" description="Helical" evidence="8">
    <location>
        <begin position="228"/>
        <end position="250"/>
    </location>
</feature>
<feature type="transmembrane region" description="Helical" evidence="8">
    <location>
        <begin position="359"/>
        <end position="378"/>
    </location>
</feature>
<dbReference type="PROSITE" id="PS00216">
    <property type="entry name" value="SUGAR_TRANSPORT_1"/>
    <property type="match status" value="1"/>
</dbReference>
<evidence type="ECO:0000256" key="3">
    <source>
        <dbReference type="ARBA" id="ARBA00022475"/>
    </source>
</evidence>
<dbReference type="InterPro" id="IPR020846">
    <property type="entry name" value="MFS_dom"/>
</dbReference>
<dbReference type="InterPro" id="IPR005829">
    <property type="entry name" value="Sugar_transporter_CS"/>
</dbReference>
<sequence>MSTTTSSQIRGRRLGVLLVLCGAIFLEGIDVAMLNVALPSVRADLGLETGELQWVMSAYVLGYGGFMLLGGRAADLFGRRRMFVGWLTVFLLFSGLGGLATEGWQLIAARFVTGVAAAFMTPAGLSVITTGFDEGPQRDKALLVYSGTAAGGFSVGLVAGGLLASVGWRWVFFAPVVLAALVLLGALALVPKEARTGRTGQRLDLTGGLLVTSGVILLVLGVERAAHAGASWTALTVGAGLALLALFAAVERRVADPLVRPGVLRSGPLLRANAGALLFSGGFFGFQFLMVLYLQELRGWSTVQTSLAMIVIGIDALLSPTLVPRLVARFGNGRLIFFGLLCAALAYGLFLPLGADWSYLVMLPGLILLGLAFALVYGPLTIVATEGVKEEDQGLAGGLLYTSFQFGAALGLSAVTAVSSAFAAPLDGYRAALLVPFAAVLAAAAVSAPGLRATRAGRIAAASAAAPEPART</sequence>
<evidence type="ECO:0000256" key="1">
    <source>
        <dbReference type="ARBA" id="ARBA00004651"/>
    </source>
</evidence>
<name>A0A919LEU6_9ACTN</name>
<keyword evidence="5 8" id="KW-1133">Transmembrane helix</keyword>
<feature type="transmembrane region" description="Helical" evidence="8">
    <location>
        <begin position="170"/>
        <end position="191"/>
    </location>
</feature>
<feature type="transmembrane region" description="Helical" evidence="8">
    <location>
        <begin position="52"/>
        <end position="71"/>
    </location>
</feature>
<feature type="transmembrane region" description="Helical" evidence="8">
    <location>
        <begin position="107"/>
        <end position="130"/>
    </location>
</feature>
<dbReference type="GO" id="GO:0022857">
    <property type="term" value="F:transmembrane transporter activity"/>
    <property type="evidence" value="ECO:0007669"/>
    <property type="project" value="InterPro"/>
</dbReference>
<dbReference type="GO" id="GO:0046677">
    <property type="term" value="P:response to antibiotic"/>
    <property type="evidence" value="ECO:0007669"/>
    <property type="project" value="UniProtKB-KW"/>
</dbReference>